<keyword evidence="4 8" id="KW-0812">Transmembrane</keyword>
<proteinExistence type="inferred from homology"/>
<feature type="transmembrane region" description="Helical" evidence="8">
    <location>
        <begin position="243"/>
        <end position="263"/>
    </location>
</feature>
<dbReference type="Pfam" id="PF03773">
    <property type="entry name" value="ArsP_1"/>
    <property type="match status" value="1"/>
</dbReference>
<dbReference type="RefSeq" id="WP_344794679.1">
    <property type="nucleotide sequence ID" value="NZ_BAABAU010000001.1"/>
</dbReference>
<keyword evidence="10" id="KW-1185">Reference proteome</keyword>
<evidence type="ECO:0000256" key="2">
    <source>
        <dbReference type="ARBA" id="ARBA00006386"/>
    </source>
</evidence>
<evidence type="ECO:0000256" key="8">
    <source>
        <dbReference type="SAM" id="Phobius"/>
    </source>
</evidence>
<dbReference type="EMBL" id="BAABAU010000001">
    <property type="protein sequence ID" value="GAA4265909.1"/>
    <property type="molecule type" value="Genomic_DNA"/>
</dbReference>
<evidence type="ECO:0000256" key="1">
    <source>
        <dbReference type="ARBA" id="ARBA00004651"/>
    </source>
</evidence>
<dbReference type="InterPro" id="IPR052923">
    <property type="entry name" value="UPF0718"/>
</dbReference>
<accession>A0ABP8E134</accession>
<keyword evidence="5 8" id="KW-1133">Transmembrane helix</keyword>
<dbReference type="InterPro" id="IPR005524">
    <property type="entry name" value="DUF318"/>
</dbReference>
<comment type="similarity">
    <text evidence="2">Belongs to the UPF0718 family.</text>
</comment>
<feature type="transmembrane region" description="Helical" evidence="8">
    <location>
        <begin position="69"/>
        <end position="98"/>
    </location>
</feature>
<name>A0ABP8E134_9MICO</name>
<feature type="transmembrane region" description="Helical" evidence="8">
    <location>
        <begin position="36"/>
        <end position="57"/>
    </location>
</feature>
<evidence type="ECO:0000256" key="7">
    <source>
        <dbReference type="SAM" id="MobiDB-lite"/>
    </source>
</evidence>
<gene>
    <name evidence="9" type="ORF">GCM10022256_15210</name>
</gene>
<dbReference type="PANTHER" id="PTHR34184">
    <property type="entry name" value="UPF0718 PROTEIN YCGR"/>
    <property type="match status" value="1"/>
</dbReference>
<sequence>MTTLRTADEPALGGDAPHGEHGEHADHPPHPRGRRLLGAGLVVLAALVAARAATGALGPGILPDRLQDFVTLTLSVIVESMPFVLLGIVLSIVVQVWLPATFFAAWLPRNPVLRRAVISLLGVFLPVCECGNVPLARGLVVKGFSVSDSMTFLIAAPIVNPITILTTYQAFGWSDGVLVSRVLGGFVIANLLGWLYAKKQDQDQLLAPAFAAECRVDAGGPHHEHGAGMRLASSATLFRREMATLLPALFVGAAIAGAVQTLVPRSVLLVLGSNPVWSIAAMMALAFVISICSNVDAFFVLPFASTFLPGGLVAFLVFGPIVDIKMLTLLRTTYRPVVLVQLALVVGLVAAALGLVVNLVA</sequence>
<feature type="compositionally biased region" description="Basic and acidic residues" evidence="7">
    <location>
        <begin position="17"/>
        <end position="29"/>
    </location>
</feature>
<evidence type="ECO:0008006" key="11">
    <source>
        <dbReference type="Google" id="ProtNLM"/>
    </source>
</evidence>
<dbReference type="PANTHER" id="PTHR34184:SF4">
    <property type="entry name" value="UPF0718 PROTEIN YCGR"/>
    <property type="match status" value="1"/>
</dbReference>
<dbReference type="Proteomes" id="UP001501594">
    <property type="component" value="Unassembled WGS sequence"/>
</dbReference>
<feature type="region of interest" description="Disordered" evidence="7">
    <location>
        <begin position="1"/>
        <end position="30"/>
    </location>
</feature>
<keyword evidence="6 8" id="KW-0472">Membrane</keyword>
<feature type="transmembrane region" description="Helical" evidence="8">
    <location>
        <begin position="152"/>
        <end position="171"/>
    </location>
</feature>
<feature type="transmembrane region" description="Helical" evidence="8">
    <location>
        <begin position="299"/>
        <end position="318"/>
    </location>
</feature>
<feature type="transmembrane region" description="Helical" evidence="8">
    <location>
        <begin position="177"/>
        <end position="197"/>
    </location>
</feature>
<organism evidence="9 10">
    <name type="scientific">Frondihabitans peucedani</name>
    <dbReference type="NCBI Taxonomy" id="598626"/>
    <lineage>
        <taxon>Bacteria</taxon>
        <taxon>Bacillati</taxon>
        <taxon>Actinomycetota</taxon>
        <taxon>Actinomycetes</taxon>
        <taxon>Micrococcales</taxon>
        <taxon>Microbacteriaceae</taxon>
        <taxon>Frondihabitans</taxon>
    </lineage>
</organism>
<comment type="subcellular location">
    <subcellularLocation>
        <location evidence="1">Cell membrane</location>
        <topology evidence="1">Multi-pass membrane protein</topology>
    </subcellularLocation>
</comment>
<feature type="transmembrane region" description="Helical" evidence="8">
    <location>
        <begin position="275"/>
        <end position="292"/>
    </location>
</feature>
<comment type="caution">
    <text evidence="9">The sequence shown here is derived from an EMBL/GenBank/DDBJ whole genome shotgun (WGS) entry which is preliminary data.</text>
</comment>
<evidence type="ECO:0000256" key="3">
    <source>
        <dbReference type="ARBA" id="ARBA00022475"/>
    </source>
</evidence>
<reference evidence="10" key="1">
    <citation type="journal article" date="2019" name="Int. J. Syst. Evol. Microbiol.">
        <title>The Global Catalogue of Microorganisms (GCM) 10K type strain sequencing project: providing services to taxonomists for standard genome sequencing and annotation.</title>
        <authorList>
            <consortium name="The Broad Institute Genomics Platform"/>
            <consortium name="The Broad Institute Genome Sequencing Center for Infectious Disease"/>
            <person name="Wu L."/>
            <person name="Ma J."/>
        </authorList>
    </citation>
    <scope>NUCLEOTIDE SEQUENCE [LARGE SCALE GENOMIC DNA]</scope>
    <source>
        <strain evidence="10">JCM 17442</strain>
    </source>
</reference>
<evidence type="ECO:0000256" key="6">
    <source>
        <dbReference type="ARBA" id="ARBA00023136"/>
    </source>
</evidence>
<evidence type="ECO:0000256" key="5">
    <source>
        <dbReference type="ARBA" id="ARBA00022989"/>
    </source>
</evidence>
<feature type="transmembrane region" description="Helical" evidence="8">
    <location>
        <begin position="338"/>
        <end position="360"/>
    </location>
</feature>
<protein>
    <recommendedName>
        <fullName evidence="11">Permease</fullName>
    </recommendedName>
</protein>
<keyword evidence="3" id="KW-1003">Cell membrane</keyword>
<evidence type="ECO:0000256" key="4">
    <source>
        <dbReference type="ARBA" id="ARBA00022692"/>
    </source>
</evidence>
<evidence type="ECO:0000313" key="10">
    <source>
        <dbReference type="Proteomes" id="UP001501594"/>
    </source>
</evidence>
<evidence type="ECO:0000313" key="9">
    <source>
        <dbReference type="EMBL" id="GAA4265909.1"/>
    </source>
</evidence>